<evidence type="ECO:0000259" key="7">
    <source>
        <dbReference type="Pfam" id="PF08159"/>
    </source>
</evidence>
<dbReference type="InterPro" id="IPR040382">
    <property type="entry name" value="NOL10/Enp2"/>
</dbReference>
<evidence type="ECO:0000259" key="9">
    <source>
        <dbReference type="Pfam" id="PF23098"/>
    </source>
</evidence>
<feature type="compositionally biased region" description="Acidic residues" evidence="6">
    <location>
        <begin position="545"/>
        <end position="559"/>
    </location>
</feature>
<feature type="domain" description="Nucleolar protein 10-like second" evidence="8">
    <location>
        <begin position="381"/>
        <end position="429"/>
    </location>
</feature>
<dbReference type="OrthoDB" id="273340at2759"/>
<dbReference type="GO" id="GO:0030686">
    <property type="term" value="C:90S preribosome"/>
    <property type="evidence" value="ECO:0007669"/>
    <property type="project" value="TreeGrafter"/>
</dbReference>
<dbReference type="InterPro" id="IPR001680">
    <property type="entry name" value="WD40_rpt"/>
</dbReference>
<evidence type="ECO:0000256" key="2">
    <source>
        <dbReference type="ARBA" id="ARBA00005264"/>
    </source>
</evidence>
<dbReference type="InterPro" id="IPR056551">
    <property type="entry name" value="Beta-prop_NOL10_N"/>
</dbReference>
<feature type="compositionally biased region" description="Polar residues" evidence="6">
    <location>
        <begin position="515"/>
        <end position="524"/>
    </location>
</feature>
<protein>
    <submittedName>
        <fullName evidence="10">rRNA processing protein Enp2</fullName>
    </submittedName>
</protein>
<feature type="domain" description="NUC153" evidence="7">
    <location>
        <begin position="491"/>
        <end position="518"/>
    </location>
</feature>
<keyword evidence="3" id="KW-0853">WD repeat</keyword>
<dbReference type="PANTHER" id="PTHR14927">
    <property type="entry name" value="NUCLEOLAR PROTEIN 10"/>
    <property type="match status" value="1"/>
</dbReference>
<dbReference type="InterPro" id="IPR012580">
    <property type="entry name" value="NUC153"/>
</dbReference>
<evidence type="ECO:0000256" key="1">
    <source>
        <dbReference type="ARBA" id="ARBA00004604"/>
    </source>
</evidence>
<dbReference type="EMBL" id="KE503207">
    <property type="protein sequence ID" value="EPX71751.1"/>
    <property type="molecule type" value="Genomic_DNA"/>
</dbReference>
<dbReference type="Proteomes" id="UP000016088">
    <property type="component" value="Unassembled WGS sequence"/>
</dbReference>
<gene>
    <name evidence="10" type="ORF">SOCG_03687</name>
</gene>
<dbReference type="AlphaFoldDB" id="S9PRE5"/>
<dbReference type="InterPro" id="IPR015943">
    <property type="entry name" value="WD40/YVTN_repeat-like_dom_sf"/>
</dbReference>
<comment type="similarity">
    <text evidence="2">Belongs to the WD repeat NOL10/ENP2 family.</text>
</comment>
<name>S9PRE5_SCHOY</name>
<dbReference type="Pfam" id="PF23098">
    <property type="entry name" value="Beta-prop_NOL10_N"/>
    <property type="match status" value="1"/>
</dbReference>
<dbReference type="InterPro" id="IPR036322">
    <property type="entry name" value="WD40_repeat_dom_sf"/>
</dbReference>
<dbReference type="SMART" id="SM00320">
    <property type="entry name" value="WD40"/>
    <property type="match status" value="2"/>
</dbReference>
<keyword evidence="11" id="KW-1185">Reference proteome</keyword>
<evidence type="ECO:0000256" key="3">
    <source>
        <dbReference type="ARBA" id="ARBA00022574"/>
    </source>
</evidence>
<dbReference type="GO" id="GO:0000462">
    <property type="term" value="P:maturation of SSU-rRNA from tricistronic rRNA transcript (SSU-rRNA, 5.8S rRNA, LSU-rRNA)"/>
    <property type="evidence" value="ECO:0007669"/>
    <property type="project" value="TreeGrafter"/>
</dbReference>
<dbReference type="InterPro" id="IPR056550">
    <property type="entry name" value="NOL10_2nd"/>
</dbReference>
<dbReference type="SUPFAM" id="SSF50978">
    <property type="entry name" value="WD40 repeat-like"/>
    <property type="match status" value="1"/>
</dbReference>
<dbReference type="GO" id="GO:0032040">
    <property type="term" value="C:small-subunit processome"/>
    <property type="evidence" value="ECO:0007669"/>
    <property type="project" value="TreeGrafter"/>
</dbReference>
<dbReference type="eggNOG" id="KOG2321">
    <property type="taxonomic scope" value="Eukaryota"/>
</dbReference>
<dbReference type="VEuPathDB" id="FungiDB:SOCG_03687"/>
<sequence length="635" mass="72073">MSLKVQNPNNVRVYTVSGEGVTQKLPDWISKKKLKKDYALSHRIELLQEFDYPEASNRIKVTRDGKYAMSTGVYKPHIKVFDFAEMSLKFERHTDTENVQFEILSDDWTKSVHLQADRTVDFHSQGGIHYSTRIPRYGRDLKYHFPSCDLYLAAAGDEVYRLNLEQGRFLNPFKIESAASDEPTAGVNVLDINPVHQLLAFGTDAGTVEFWDPRDRSRVGILEMPSNVPSSPYTSANRAVTALSFRNDGLNLAAGLSDGVSLLYDLRSSNPYMTKDQGYSLPVKNLNWLDSALDGSARVLSADSKIIKIWEKDTGKPFTAIEPTVDLNDVCPVPDSGLIFTANEGSPMHAFYVPSLNPAPRWCSFLDNITEEMEENPTPTIYDNYKFVTKKELLSLGLDHLIGTGVIRAYMHGFFIDSRLYEKARLIANPFSYEEHRKKAVKERLEKKRSSKIRAQNRPKVNATLAARLAHQEAKLRKKVGDENAPSILEDDRFKNAFTNKDFEVDEDTIEFKQLNPTRSTKPQLTAAEESDEEREQTRGVQFSSDEDISSDEEVEEHETFDNLLSKRQTEQDNKKKKGAEQTIRSTPSGMEMSFQVEKKKKNKPSPGNEEALSGKKRQNTEGRRSASKNVFRRL</sequence>
<keyword evidence="5" id="KW-0539">Nucleus</keyword>
<dbReference type="Pfam" id="PF23097">
    <property type="entry name" value="NOL10_2nd"/>
    <property type="match status" value="1"/>
</dbReference>
<feature type="region of interest" description="Disordered" evidence="6">
    <location>
        <begin position="513"/>
        <end position="635"/>
    </location>
</feature>
<dbReference type="RefSeq" id="XP_013019053.1">
    <property type="nucleotide sequence ID" value="XM_013163599.1"/>
</dbReference>
<evidence type="ECO:0000256" key="5">
    <source>
        <dbReference type="ARBA" id="ARBA00023242"/>
    </source>
</evidence>
<evidence type="ECO:0000313" key="10">
    <source>
        <dbReference type="EMBL" id="EPX71751.1"/>
    </source>
</evidence>
<keyword evidence="4" id="KW-0677">Repeat</keyword>
<evidence type="ECO:0000256" key="6">
    <source>
        <dbReference type="SAM" id="MobiDB-lite"/>
    </source>
</evidence>
<dbReference type="OMA" id="GYFMDVR"/>
<organism evidence="10 11">
    <name type="scientific">Schizosaccharomyces octosporus (strain yFS286)</name>
    <name type="common">Fission yeast</name>
    <name type="synonym">Octosporomyces octosporus</name>
    <dbReference type="NCBI Taxonomy" id="483514"/>
    <lineage>
        <taxon>Eukaryota</taxon>
        <taxon>Fungi</taxon>
        <taxon>Dikarya</taxon>
        <taxon>Ascomycota</taxon>
        <taxon>Taphrinomycotina</taxon>
        <taxon>Schizosaccharomycetes</taxon>
        <taxon>Schizosaccharomycetales</taxon>
        <taxon>Schizosaccharomycetaceae</taxon>
        <taxon>Schizosaccharomyces</taxon>
    </lineage>
</organism>
<evidence type="ECO:0000259" key="8">
    <source>
        <dbReference type="Pfam" id="PF23097"/>
    </source>
</evidence>
<comment type="subcellular location">
    <subcellularLocation>
        <location evidence="1">Nucleus</location>
        <location evidence="1">Nucleolus</location>
    </subcellularLocation>
</comment>
<accession>S9PRE5</accession>
<dbReference type="Gene3D" id="2.130.10.10">
    <property type="entry name" value="YVTN repeat-like/Quinoprotein amine dehydrogenase"/>
    <property type="match status" value="1"/>
</dbReference>
<reference evidence="10 11" key="1">
    <citation type="journal article" date="2011" name="Science">
        <title>Comparative functional genomics of the fission yeasts.</title>
        <authorList>
            <person name="Rhind N."/>
            <person name="Chen Z."/>
            <person name="Yassour M."/>
            <person name="Thompson D.A."/>
            <person name="Haas B.J."/>
            <person name="Habib N."/>
            <person name="Wapinski I."/>
            <person name="Roy S."/>
            <person name="Lin M.F."/>
            <person name="Heiman D.I."/>
            <person name="Young S.K."/>
            <person name="Furuya K."/>
            <person name="Guo Y."/>
            <person name="Pidoux A."/>
            <person name="Chen H.M."/>
            <person name="Robbertse B."/>
            <person name="Goldberg J.M."/>
            <person name="Aoki K."/>
            <person name="Bayne E.H."/>
            <person name="Berlin A.M."/>
            <person name="Desjardins C.A."/>
            <person name="Dobbs E."/>
            <person name="Dukaj L."/>
            <person name="Fan L."/>
            <person name="FitzGerald M.G."/>
            <person name="French C."/>
            <person name="Gujja S."/>
            <person name="Hansen K."/>
            <person name="Keifenheim D."/>
            <person name="Levin J.Z."/>
            <person name="Mosher R.A."/>
            <person name="Mueller C.A."/>
            <person name="Pfiffner J."/>
            <person name="Priest M."/>
            <person name="Russ C."/>
            <person name="Smialowska A."/>
            <person name="Swoboda P."/>
            <person name="Sykes S.M."/>
            <person name="Vaughn M."/>
            <person name="Vengrova S."/>
            <person name="Yoder R."/>
            <person name="Zeng Q."/>
            <person name="Allshire R."/>
            <person name="Baulcombe D."/>
            <person name="Birren B.W."/>
            <person name="Brown W."/>
            <person name="Ekwall K."/>
            <person name="Kellis M."/>
            <person name="Leatherwood J."/>
            <person name="Levin H."/>
            <person name="Margalit H."/>
            <person name="Martienssen R."/>
            <person name="Nieduszynski C.A."/>
            <person name="Spatafora J.W."/>
            <person name="Friedman N."/>
            <person name="Dalgaard J.Z."/>
            <person name="Baumann P."/>
            <person name="Niki H."/>
            <person name="Regev A."/>
            <person name="Nusbaum C."/>
        </authorList>
    </citation>
    <scope>NUCLEOTIDE SEQUENCE [LARGE SCALE GENOMIC DNA]</scope>
    <source>
        <strain evidence="11">yFS286</strain>
    </source>
</reference>
<evidence type="ECO:0000313" key="11">
    <source>
        <dbReference type="Proteomes" id="UP000016088"/>
    </source>
</evidence>
<evidence type="ECO:0000256" key="4">
    <source>
        <dbReference type="ARBA" id="ARBA00022737"/>
    </source>
</evidence>
<dbReference type="Pfam" id="PF08159">
    <property type="entry name" value="NUC153"/>
    <property type="match status" value="1"/>
</dbReference>
<dbReference type="PANTHER" id="PTHR14927:SF0">
    <property type="entry name" value="NUCLEOLAR PROTEIN 10"/>
    <property type="match status" value="1"/>
</dbReference>
<proteinExistence type="inferred from homology"/>
<feature type="domain" description="Nucleolar protein 10-like N-terminal" evidence="9">
    <location>
        <begin position="7"/>
        <end position="376"/>
    </location>
</feature>
<dbReference type="GeneID" id="25032657"/>
<dbReference type="HOGENOM" id="CLU_009923_0_0_1"/>